<feature type="signal peptide" evidence="14">
    <location>
        <begin position="1"/>
        <end position="33"/>
    </location>
</feature>
<evidence type="ECO:0000256" key="10">
    <source>
        <dbReference type="ARBA" id="ARBA00022833"/>
    </source>
</evidence>
<dbReference type="Gene3D" id="3.40.30.160">
    <property type="entry name" value="Collagenase ColT, N-terminal domain"/>
    <property type="match status" value="1"/>
</dbReference>
<evidence type="ECO:0000256" key="1">
    <source>
        <dbReference type="ARBA" id="ARBA00000424"/>
    </source>
</evidence>
<feature type="chain" id="PRO_5047501048" description="microbial collagenase" evidence="14">
    <location>
        <begin position="34"/>
        <end position="775"/>
    </location>
</feature>
<evidence type="ECO:0000256" key="6">
    <source>
        <dbReference type="ARBA" id="ARBA00022670"/>
    </source>
</evidence>
<evidence type="ECO:0000256" key="3">
    <source>
        <dbReference type="ARBA" id="ARBA00004613"/>
    </source>
</evidence>
<dbReference type="Proteomes" id="UP001596067">
    <property type="component" value="Unassembled WGS sequence"/>
</dbReference>
<keyword evidence="7" id="KW-0479">Metal-binding</keyword>
<dbReference type="Pfam" id="PF01752">
    <property type="entry name" value="Peptidase_M9"/>
    <property type="match status" value="1"/>
</dbReference>
<comment type="catalytic activity">
    <reaction evidence="1">
        <text>Digestion of native collagen in the triple helical region at Xaa-|-Gly bonds. With synthetic peptides, a preference is shown for Gly at P3 and P1', Pro and Ala at P2 and P2', and hydroxyproline, Ala or Arg at P3'.</text>
        <dbReference type="EC" id="3.4.24.3"/>
    </reaction>
</comment>
<feature type="compositionally biased region" description="Low complexity" evidence="13">
    <location>
        <begin position="36"/>
        <end position="45"/>
    </location>
</feature>
<name>A0ABW1F870_9ACTN</name>
<keyword evidence="10" id="KW-0862">Zinc</keyword>
<dbReference type="RefSeq" id="WP_313762180.1">
    <property type="nucleotide sequence ID" value="NZ_JBHSOD010000057.1"/>
</dbReference>
<protein>
    <recommendedName>
        <fullName evidence="4">microbial collagenase</fullName>
        <ecNumber evidence="4">3.4.24.3</ecNumber>
    </recommendedName>
</protein>
<keyword evidence="5" id="KW-0964">Secreted</keyword>
<evidence type="ECO:0000256" key="9">
    <source>
        <dbReference type="ARBA" id="ARBA00022801"/>
    </source>
</evidence>
<keyword evidence="11" id="KW-0482">Metalloprotease</keyword>
<accession>A0ABW1F870</accession>
<evidence type="ECO:0000256" key="4">
    <source>
        <dbReference type="ARBA" id="ARBA00012653"/>
    </source>
</evidence>
<evidence type="ECO:0000256" key="8">
    <source>
        <dbReference type="ARBA" id="ARBA00022729"/>
    </source>
</evidence>
<evidence type="ECO:0000256" key="11">
    <source>
        <dbReference type="ARBA" id="ARBA00023049"/>
    </source>
</evidence>
<evidence type="ECO:0000313" key="17">
    <source>
        <dbReference type="Proteomes" id="UP001596067"/>
    </source>
</evidence>
<evidence type="ECO:0000256" key="5">
    <source>
        <dbReference type="ARBA" id="ARBA00022525"/>
    </source>
</evidence>
<keyword evidence="6" id="KW-0645">Protease</keyword>
<dbReference type="Pfam" id="PF08453">
    <property type="entry name" value="Peptidase_M9_N"/>
    <property type="match status" value="1"/>
</dbReference>
<dbReference type="InterPro" id="IPR002169">
    <property type="entry name" value="Peptidase_M9A/M9B"/>
</dbReference>
<evidence type="ECO:0000256" key="7">
    <source>
        <dbReference type="ARBA" id="ARBA00022723"/>
    </source>
</evidence>
<dbReference type="Gene3D" id="1.10.390.20">
    <property type="match status" value="1"/>
</dbReference>
<dbReference type="InterPro" id="IPR013661">
    <property type="entry name" value="Peptidase_M9_N_dom"/>
</dbReference>
<feature type="region of interest" description="Disordered" evidence="13">
    <location>
        <begin position="36"/>
        <end position="97"/>
    </location>
</feature>
<feature type="compositionally biased region" description="Low complexity" evidence="13">
    <location>
        <begin position="72"/>
        <end position="97"/>
    </location>
</feature>
<keyword evidence="17" id="KW-1185">Reference proteome</keyword>
<dbReference type="EC" id="3.4.24.3" evidence="4"/>
<comment type="subcellular location">
    <subcellularLocation>
        <location evidence="3">Secreted</location>
    </subcellularLocation>
</comment>
<dbReference type="EMBL" id="JBHSOD010000057">
    <property type="protein sequence ID" value="MFC5889433.1"/>
    <property type="molecule type" value="Genomic_DNA"/>
</dbReference>
<evidence type="ECO:0000256" key="12">
    <source>
        <dbReference type="ARBA" id="ARBA00023145"/>
    </source>
</evidence>
<evidence type="ECO:0000256" key="13">
    <source>
        <dbReference type="SAM" id="MobiDB-lite"/>
    </source>
</evidence>
<gene>
    <name evidence="16" type="ORF">ACFP0N_31150</name>
</gene>
<proteinExistence type="predicted"/>
<keyword evidence="12" id="KW-0865">Zymogen</keyword>
<organism evidence="16 17">
    <name type="scientific">Kitasatospora aburaviensis</name>
    <dbReference type="NCBI Taxonomy" id="67265"/>
    <lineage>
        <taxon>Bacteria</taxon>
        <taxon>Bacillati</taxon>
        <taxon>Actinomycetota</taxon>
        <taxon>Actinomycetes</taxon>
        <taxon>Kitasatosporales</taxon>
        <taxon>Streptomycetaceae</taxon>
        <taxon>Kitasatospora</taxon>
    </lineage>
</organism>
<evidence type="ECO:0000313" key="16">
    <source>
        <dbReference type="EMBL" id="MFC5889433.1"/>
    </source>
</evidence>
<comment type="caution">
    <text evidence="16">The sequence shown here is derived from an EMBL/GenBank/DDBJ whole genome shotgun (WGS) entry which is preliminary data.</text>
</comment>
<sequence>MSTKLRLRNTLLSAAVAVTLAAPLIRSAQPAVAADAPTPAAASPARSGGTGVPAPAGWDGAERLQPNTGARSDAPSGPSAGEPAAAPATASAGPTAAHDASCSREAFTALSPSQVADFLADPAHTYDDCLLPLLGSWDTRFTRLITPAYVQAVAARVSALAPSFDNANNHNQRGLWYFLHVAVLFDYDHDEIDVKDAGTVAAIEHAIQDYTANPRVFEVTTANGWALGELLHTGTAPTLRTNRLGLIKRVLPYFAAGSRATGDEGWNWAVYGALRINFQGIENVGEDPQGTFRAAVAADAEYREAFRAYAGYTHLKGTKSDWTVADAMLEYTRIGALPGLTAEVAGRLPWVFQNVTDTYGRLSYQWGALAAGAAAIKACAPYRACPSDVDPEIFPHTYSYDNGTLVVRTALDRATADQLYYATKQVKAQFFRTIGTDQPLPGDEHPVLTVQLYDTKTHYKNLQRLLAGIADVENGGMFLEDRSTFYTYQRVVGVESYLSLEELFRHEYTHYLNARWAIPDSGYTKRWPGDATFAMNEGTAEYFAGATRDDGVRLRKNMVDGIATDLRQGNRPLTVDQIVHATWSSLGFRAYPYAATFFNLLGEKHPDRLAEMYRLLRADDRAGYDAWRDRLGRDAGLQAEYTAFIDAALPRATELFVPDTDYTANGRLNYAWASEVQSAFASATQNAPLCKDNADWNNKMRFSCSGRITANLTDSADTGRVRQDMASTVDHYLLNRGGGAANNLADMNCWFGKVDVWPDGRAGTADYTCEGPLRR</sequence>
<evidence type="ECO:0000256" key="14">
    <source>
        <dbReference type="SAM" id="SignalP"/>
    </source>
</evidence>
<evidence type="ECO:0000259" key="15">
    <source>
        <dbReference type="Pfam" id="PF08453"/>
    </source>
</evidence>
<dbReference type="GO" id="GO:0004222">
    <property type="term" value="F:metalloendopeptidase activity"/>
    <property type="evidence" value="ECO:0007669"/>
    <property type="project" value="UniProtKB-EC"/>
</dbReference>
<reference evidence="17" key="1">
    <citation type="journal article" date="2019" name="Int. J. Syst. Evol. Microbiol.">
        <title>The Global Catalogue of Microorganisms (GCM) 10K type strain sequencing project: providing services to taxonomists for standard genome sequencing and annotation.</title>
        <authorList>
            <consortium name="The Broad Institute Genomics Platform"/>
            <consortium name="The Broad Institute Genome Sequencing Center for Infectious Disease"/>
            <person name="Wu L."/>
            <person name="Ma J."/>
        </authorList>
    </citation>
    <scope>NUCLEOTIDE SEQUENCE [LARGE SCALE GENOMIC DNA]</scope>
    <source>
        <strain evidence="17">CGMCC 4.1469</strain>
    </source>
</reference>
<evidence type="ECO:0000256" key="2">
    <source>
        <dbReference type="ARBA" id="ARBA00001947"/>
    </source>
</evidence>
<keyword evidence="8 14" id="KW-0732">Signal</keyword>
<keyword evidence="9 16" id="KW-0378">Hydrolase</keyword>
<comment type="cofactor">
    <cofactor evidence="2">
        <name>Zn(2+)</name>
        <dbReference type="ChEBI" id="CHEBI:29105"/>
    </cofactor>
</comment>
<feature type="domain" description="Peptidase M9 collagenase N-terminal" evidence="15">
    <location>
        <begin position="102"/>
        <end position="251"/>
    </location>
</feature>